<evidence type="ECO:0000313" key="1">
    <source>
        <dbReference type="EMBL" id="MDU9000258.1"/>
    </source>
</evidence>
<keyword evidence="2" id="KW-1185">Reference proteome</keyword>
<dbReference type="Proteomes" id="UP001257627">
    <property type="component" value="Unassembled WGS sequence"/>
</dbReference>
<dbReference type="RefSeq" id="WP_266943732.1">
    <property type="nucleotide sequence ID" value="NZ_JAPEMK010000001.1"/>
</dbReference>
<dbReference type="EMBL" id="JARAKF010000001">
    <property type="protein sequence ID" value="MDU9000258.1"/>
    <property type="molecule type" value="Genomic_DNA"/>
</dbReference>
<protein>
    <submittedName>
        <fullName evidence="1">Uncharacterized protein</fullName>
    </submittedName>
</protein>
<evidence type="ECO:0000313" key="2">
    <source>
        <dbReference type="Proteomes" id="UP001257627"/>
    </source>
</evidence>
<reference evidence="1 2" key="1">
    <citation type="submission" date="2023-02" db="EMBL/GenBank/DDBJ databases">
        <authorList>
            <person name="Maleckis M."/>
        </authorList>
    </citation>
    <scope>NUCLEOTIDE SEQUENCE [LARGE SCALE GENOMIC DNA]</scope>
    <source>
        <strain evidence="1 2">P8-A2</strain>
    </source>
</reference>
<organism evidence="1 2">
    <name type="scientific">Streptomyces mirabilis</name>
    <dbReference type="NCBI Taxonomy" id="68239"/>
    <lineage>
        <taxon>Bacteria</taxon>
        <taxon>Bacillati</taxon>
        <taxon>Actinomycetota</taxon>
        <taxon>Actinomycetes</taxon>
        <taxon>Kitasatosporales</taxon>
        <taxon>Streptomycetaceae</taxon>
        <taxon>Streptomyces</taxon>
    </lineage>
</organism>
<sequence length="49" mass="5173">MNQTSYVLLLVIVIDRFTVPPGWVVALSVVNVRSAGAGSAGSVRLVKTM</sequence>
<gene>
    <name evidence="1" type="ORF">PU648_49690</name>
</gene>
<proteinExistence type="predicted"/>
<accession>A0ABU3V252</accession>
<name>A0ABU3V252_9ACTN</name>
<comment type="caution">
    <text evidence="1">The sequence shown here is derived from an EMBL/GenBank/DDBJ whole genome shotgun (WGS) entry which is preliminary data.</text>
</comment>